<evidence type="ECO:0000256" key="6">
    <source>
        <dbReference type="ARBA" id="ARBA00022984"/>
    </source>
</evidence>
<feature type="binding site" evidence="10">
    <location>
        <position position="167"/>
    </location>
    <ligand>
        <name>UDP-N-acetyl-alpha-D-glucosamine</name>
        <dbReference type="ChEBI" id="CHEBI:57705"/>
    </ligand>
</feature>
<proteinExistence type="inferred from homology"/>
<dbReference type="SUPFAM" id="SSF53756">
    <property type="entry name" value="UDP-Glycosyltransferase/glycogen phosphorylase"/>
    <property type="match status" value="1"/>
</dbReference>
<dbReference type="PANTHER" id="PTHR21015:SF22">
    <property type="entry name" value="GLYCOSYLTRANSFERASE"/>
    <property type="match status" value="1"/>
</dbReference>
<dbReference type="InterPro" id="IPR007235">
    <property type="entry name" value="Glyco_trans_28_C"/>
</dbReference>
<dbReference type="InterPro" id="IPR006009">
    <property type="entry name" value="GlcNAc_MurG"/>
</dbReference>
<keyword evidence="14" id="KW-1185">Reference proteome</keyword>
<feature type="binding site" evidence="10">
    <location>
        <position position="128"/>
    </location>
    <ligand>
        <name>UDP-N-acetyl-alpha-D-glucosamine</name>
        <dbReference type="ChEBI" id="CHEBI:57705"/>
    </ligand>
</feature>
<dbReference type="Gene3D" id="3.40.50.2000">
    <property type="entry name" value="Glycogen Phosphorylase B"/>
    <property type="match status" value="2"/>
</dbReference>
<feature type="domain" description="Glycosyltransferase family 28 N-terminal" evidence="11">
    <location>
        <begin position="9"/>
        <end position="146"/>
    </location>
</feature>
<feature type="domain" description="Glycosyl transferase family 28 C-terminal" evidence="12">
    <location>
        <begin position="185"/>
        <end position="335"/>
    </location>
</feature>
<keyword evidence="9 10" id="KW-0961">Cell wall biogenesis/degradation</keyword>
<evidence type="ECO:0000259" key="12">
    <source>
        <dbReference type="Pfam" id="PF04101"/>
    </source>
</evidence>
<evidence type="ECO:0000256" key="2">
    <source>
        <dbReference type="ARBA" id="ARBA00022618"/>
    </source>
</evidence>
<dbReference type="InterPro" id="IPR004276">
    <property type="entry name" value="GlycoTrans_28_N"/>
</dbReference>
<dbReference type="EMBL" id="BAABFL010000081">
    <property type="protein sequence ID" value="GAA4648575.1"/>
    <property type="molecule type" value="Genomic_DNA"/>
</dbReference>
<dbReference type="HAMAP" id="MF_00033">
    <property type="entry name" value="MurG"/>
    <property type="match status" value="1"/>
</dbReference>
<comment type="catalytic activity">
    <reaction evidence="10">
        <text>di-trans,octa-cis-undecaprenyl diphospho-N-acetyl-alpha-D-muramoyl-L-alanyl-D-glutamyl-meso-2,6-diaminopimeloyl-D-alanyl-D-alanine + UDP-N-acetyl-alpha-D-glucosamine = di-trans,octa-cis-undecaprenyl diphospho-[N-acetyl-alpha-D-glucosaminyl-(1-&gt;4)]-N-acetyl-alpha-D-muramoyl-L-alanyl-D-glutamyl-meso-2,6-diaminopimeloyl-D-alanyl-D-alanine + UDP + H(+)</text>
        <dbReference type="Rhea" id="RHEA:31227"/>
        <dbReference type="ChEBI" id="CHEBI:15378"/>
        <dbReference type="ChEBI" id="CHEBI:57705"/>
        <dbReference type="ChEBI" id="CHEBI:58223"/>
        <dbReference type="ChEBI" id="CHEBI:61387"/>
        <dbReference type="ChEBI" id="CHEBI:61388"/>
        <dbReference type="EC" id="2.4.1.227"/>
    </reaction>
</comment>
<dbReference type="Pfam" id="PF03033">
    <property type="entry name" value="Glyco_transf_28"/>
    <property type="match status" value="1"/>
</dbReference>
<organism evidence="13 14">
    <name type="scientific">Kistimonas scapharcae</name>
    <dbReference type="NCBI Taxonomy" id="1036133"/>
    <lineage>
        <taxon>Bacteria</taxon>
        <taxon>Pseudomonadati</taxon>
        <taxon>Pseudomonadota</taxon>
        <taxon>Gammaproteobacteria</taxon>
        <taxon>Oceanospirillales</taxon>
        <taxon>Endozoicomonadaceae</taxon>
        <taxon>Kistimonas</taxon>
    </lineage>
</organism>
<dbReference type="Pfam" id="PF04101">
    <property type="entry name" value="Glyco_tran_28_C"/>
    <property type="match status" value="1"/>
</dbReference>
<comment type="similarity">
    <text evidence="10">Belongs to the glycosyltransferase 28 family. MurG subfamily.</text>
</comment>
<dbReference type="CDD" id="cd03785">
    <property type="entry name" value="GT28_MurG"/>
    <property type="match status" value="1"/>
</dbReference>
<dbReference type="RefSeq" id="WP_345194239.1">
    <property type="nucleotide sequence ID" value="NZ_BAABFL010000081.1"/>
</dbReference>
<feature type="binding site" evidence="10">
    <location>
        <position position="243"/>
    </location>
    <ligand>
        <name>UDP-N-acetyl-alpha-D-glucosamine</name>
        <dbReference type="ChEBI" id="CHEBI:57705"/>
    </ligand>
</feature>
<feature type="binding site" evidence="10">
    <location>
        <position position="288"/>
    </location>
    <ligand>
        <name>UDP-N-acetyl-alpha-D-glucosamine</name>
        <dbReference type="ChEBI" id="CHEBI:57705"/>
    </ligand>
</feature>
<evidence type="ECO:0000256" key="10">
    <source>
        <dbReference type="HAMAP-Rule" id="MF_00033"/>
    </source>
</evidence>
<evidence type="ECO:0000256" key="5">
    <source>
        <dbReference type="ARBA" id="ARBA00022960"/>
    </source>
</evidence>
<feature type="binding site" evidence="10">
    <location>
        <position position="191"/>
    </location>
    <ligand>
        <name>UDP-N-acetyl-alpha-D-glucosamine</name>
        <dbReference type="ChEBI" id="CHEBI:57705"/>
    </ligand>
</feature>
<evidence type="ECO:0000256" key="9">
    <source>
        <dbReference type="ARBA" id="ARBA00023316"/>
    </source>
</evidence>
<reference evidence="14" key="1">
    <citation type="journal article" date="2019" name="Int. J. Syst. Evol. Microbiol.">
        <title>The Global Catalogue of Microorganisms (GCM) 10K type strain sequencing project: providing services to taxonomists for standard genome sequencing and annotation.</title>
        <authorList>
            <consortium name="The Broad Institute Genomics Platform"/>
            <consortium name="The Broad Institute Genome Sequencing Center for Infectious Disease"/>
            <person name="Wu L."/>
            <person name="Ma J."/>
        </authorList>
    </citation>
    <scope>NUCLEOTIDE SEQUENCE [LARGE SCALE GENOMIC DNA]</scope>
    <source>
        <strain evidence="14">JCM 17805</strain>
    </source>
</reference>
<keyword evidence="4 10" id="KW-0808">Transferase</keyword>
<keyword evidence="6 10" id="KW-0573">Peptidoglycan synthesis</keyword>
<evidence type="ECO:0000256" key="1">
    <source>
        <dbReference type="ARBA" id="ARBA00022475"/>
    </source>
</evidence>
<keyword evidence="7 10" id="KW-0472">Membrane</keyword>
<comment type="pathway">
    <text evidence="10">Cell wall biogenesis; peptidoglycan biosynthesis.</text>
</comment>
<comment type="function">
    <text evidence="10">Cell wall formation. Catalyzes the transfer of a GlcNAc subunit on undecaprenyl-pyrophosphoryl-MurNAc-pentapeptide (lipid intermediate I) to form undecaprenyl-pyrophosphoryl-MurNAc-(pentapeptide)GlcNAc (lipid intermediate II).</text>
</comment>
<keyword evidence="2 10" id="KW-0132">Cell division</keyword>
<dbReference type="PANTHER" id="PTHR21015">
    <property type="entry name" value="UDP-N-ACETYLGLUCOSAMINE--N-ACETYLMURAMYL-(PENTAPEPTIDE) PYROPHOSPHORYL-UNDECAPRENOL N-ACETYLGLUCOSAMINE TRANSFERASE 1"/>
    <property type="match status" value="1"/>
</dbReference>
<accession>A0ABP8V0E6</accession>
<feature type="binding site" evidence="10">
    <location>
        <begin position="16"/>
        <end position="18"/>
    </location>
    <ligand>
        <name>UDP-N-acetyl-alpha-D-glucosamine</name>
        <dbReference type="ChEBI" id="CHEBI:57705"/>
    </ligand>
</feature>
<name>A0ABP8V0E6_9GAMM</name>
<evidence type="ECO:0000313" key="14">
    <source>
        <dbReference type="Proteomes" id="UP001500604"/>
    </source>
</evidence>
<keyword evidence="8 10" id="KW-0131">Cell cycle</keyword>
<evidence type="ECO:0000313" key="13">
    <source>
        <dbReference type="EMBL" id="GAA4648575.1"/>
    </source>
</evidence>
<keyword evidence="3 10" id="KW-0328">Glycosyltransferase</keyword>
<keyword evidence="5 10" id="KW-0133">Cell shape</keyword>
<evidence type="ECO:0000256" key="8">
    <source>
        <dbReference type="ARBA" id="ARBA00023306"/>
    </source>
</evidence>
<dbReference type="Proteomes" id="UP001500604">
    <property type="component" value="Unassembled WGS sequence"/>
</dbReference>
<protein>
    <recommendedName>
        <fullName evidence="10">UDP-N-acetylglucosamine--N-acetylmuramyl-(pentapeptide) pyrophosphoryl-undecaprenol N-acetylglucosamine transferase</fullName>
        <ecNumber evidence="10">2.4.1.227</ecNumber>
    </recommendedName>
    <alternativeName>
        <fullName evidence="10">Undecaprenyl-PP-MurNAc-pentapeptide-UDPGlcNAc GlcNAc transferase</fullName>
    </alternativeName>
</protein>
<evidence type="ECO:0000256" key="4">
    <source>
        <dbReference type="ARBA" id="ARBA00022679"/>
    </source>
</evidence>
<feature type="binding site" evidence="10">
    <location>
        <begin position="262"/>
        <end position="267"/>
    </location>
    <ligand>
        <name>UDP-N-acetyl-alpha-D-glucosamine</name>
        <dbReference type="ChEBI" id="CHEBI:57705"/>
    </ligand>
</feature>
<evidence type="ECO:0000256" key="3">
    <source>
        <dbReference type="ARBA" id="ARBA00022676"/>
    </source>
</evidence>
<evidence type="ECO:0000259" key="11">
    <source>
        <dbReference type="Pfam" id="PF03033"/>
    </source>
</evidence>
<gene>
    <name evidence="10 13" type="primary">murG</name>
    <name evidence="13" type="ORF">GCM10023116_08440</name>
</gene>
<dbReference type="EC" id="2.4.1.227" evidence="10"/>
<sequence>MIEQRKPVFIIMAGGTGGHIFPALAVAEALQAQGYGIHWLGTRDGMESTLVPAHGFDISYMPVKGIMGNGMRAMLQAPFRVTASVLKAIKVMRSMNVVGVLGMGGFASGPGGVAAKLLGIPLVIHEQNAVPGFTNRIASRFASRVLEAFPGTFDPNDKAIFTGNPVRNTILAESEDDSEAGSLKLLVLGGSRGALAINECIPAALALAKESVEVWHQTGAGKVDETQAIYERCGVTGRVEPFIDDMGAAYRWADLIVCRSGALTVAELANAGKPAILVPYPWHKDQQQLRNARYLVDRGAAVLLEQSELSDVKLAELLDKYAQARELLRDMRQAALGCARPEATETVAQQCREVALG</sequence>
<comment type="caution">
    <text evidence="13">The sequence shown here is derived from an EMBL/GenBank/DDBJ whole genome shotgun (WGS) entry which is preliminary data.</text>
</comment>
<evidence type="ECO:0000256" key="7">
    <source>
        <dbReference type="ARBA" id="ARBA00023136"/>
    </source>
</evidence>
<comment type="subcellular location">
    <subcellularLocation>
        <location evidence="10">Cell membrane</location>
        <topology evidence="10">Peripheral membrane protein</topology>
        <orientation evidence="10">Cytoplasmic side</orientation>
    </subcellularLocation>
</comment>
<keyword evidence="1 10" id="KW-1003">Cell membrane</keyword>
<dbReference type="NCBIfam" id="TIGR01133">
    <property type="entry name" value="murG"/>
    <property type="match status" value="1"/>
</dbReference>